<proteinExistence type="predicted"/>
<accession>A0A1R2CIK1</accession>
<evidence type="ECO:0008006" key="3">
    <source>
        <dbReference type="Google" id="ProtNLM"/>
    </source>
</evidence>
<keyword evidence="2" id="KW-1185">Reference proteome</keyword>
<dbReference type="OrthoDB" id="318256at2759"/>
<dbReference type="EMBL" id="MPUH01000140">
    <property type="protein sequence ID" value="OMJ88821.1"/>
    <property type="molecule type" value="Genomic_DNA"/>
</dbReference>
<sequence length="118" mass="13255">MAEDKWNFLANPPIVGPIDTDYHNKELIGSVRAFYACGKVAKMLADCRKRPEGRFVHPEKCESHARAVVDCYQEVRNAPASCASPYEKAFQCLQRGGSCASLLEDYVKCEHPADKKYN</sequence>
<reference evidence="1 2" key="1">
    <citation type="submission" date="2016-11" db="EMBL/GenBank/DDBJ databases">
        <title>The macronuclear genome of Stentor coeruleus: a giant cell with tiny introns.</title>
        <authorList>
            <person name="Slabodnick M."/>
            <person name="Ruby J.G."/>
            <person name="Reiff S.B."/>
            <person name="Swart E.C."/>
            <person name="Gosai S."/>
            <person name="Prabakaran S."/>
            <person name="Witkowska E."/>
            <person name="Larue G.E."/>
            <person name="Fisher S."/>
            <person name="Freeman R.M."/>
            <person name="Gunawardena J."/>
            <person name="Chu W."/>
            <person name="Stover N.A."/>
            <person name="Gregory B.D."/>
            <person name="Nowacki M."/>
            <person name="Derisi J."/>
            <person name="Roy S.W."/>
            <person name="Marshall W.F."/>
            <person name="Sood P."/>
        </authorList>
    </citation>
    <scope>NUCLEOTIDE SEQUENCE [LARGE SCALE GENOMIC DNA]</scope>
    <source>
        <strain evidence="1">WM001</strain>
    </source>
</reference>
<comment type="caution">
    <text evidence="1">The sequence shown here is derived from an EMBL/GenBank/DDBJ whole genome shotgun (WGS) entry which is preliminary data.</text>
</comment>
<gene>
    <name evidence="1" type="ORF">SteCoe_9118</name>
</gene>
<dbReference type="AlphaFoldDB" id="A0A1R2CIK1"/>
<dbReference type="Proteomes" id="UP000187209">
    <property type="component" value="Unassembled WGS sequence"/>
</dbReference>
<name>A0A1R2CIK1_9CILI</name>
<protein>
    <recommendedName>
        <fullName evidence="3">CHCH domain-containing protein</fullName>
    </recommendedName>
</protein>
<organism evidence="1 2">
    <name type="scientific">Stentor coeruleus</name>
    <dbReference type="NCBI Taxonomy" id="5963"/>
    <lineage>
        <taxon>Eukaryota</taxon>
        <taxon>Sar</taxon>
        <taxon>Alveolata</taxon>
        <taxon>Ciliophora</taxon>
        <taxon>Postciliodesmatophora</taxon>
        <taxon>Heterotrichea</taxon>
        <taxon>Heterotrichida</taxon>
        <taxon>Stentoridae</taxon>
        <taxon>Stentor</taxon>
    </lineage>
</organism>
<evidence type="ECO:0000313" key="1">
    <source>
        <dbReference type="EMBL" id="OMJ88821.1"/>
    </source>
</evidence>
<evidence type="ECO:0000313" key="2">
    <source>
        <dbReference type="Proteomes" id="UP000187209"/>
    </source>
</evidence>